<evidence type="ECO:0000313" key="3">
    <source>
        <dbReference type="Proteomes" id="UP000814176"/>
    </source>
</evidence>
<comment type="caution">
    <text evidence="2">The sequence shown here is derived from an EMBL/GenBank/DDBJ whole genome shotgun (WGS) entry which is preliminary data.</text>
</comment>
<sequence length="616" mass="68633">MSFDGLNNDTLSAVVSFLTLRDSLRLCLTSRRFHPLAKRHALSVIDLTRARPPSLKKVLIYLLADVEDRLAFVRTLKVSKGCFSMSSSSDAGDFSAAPLVADVLERAGHLRTLELSPIGRLIEAEPRIAAALCRLDRLINLNLEDLSSASFNIVGQLLCNPRRLSLSGTWHDPPPYGSGSEPCDGTQLLSAPVLQNVRSLRLRNLRIAPQHTGSQVPDTAMQSGQNVTSLMVKNSYVSAAALVQAFPNVKATHVHRRRDPDDWNGSADNHEALLALLDDWNEQANDDETLPVVPGDWNGPADDDETLLVPETPCWGELDYVYGDWQGLARWQTALRVRWLMLSMMYEREAEQLPAILQRTSPIILSLERFPTMIQMGTSFWGRFVRSAPRIRYLDLTLSSDTLSEVKWNWTCLALQSLSQLPLEALRLPCVEPSGFHASGHEALVTFYPHTAWHSVMCRLAAEIAGSITSLRVISVGQGVLVRSPERSLYRFCGTEVWWRIVPNDEPGFPEDSEDGDKEDSIEGRKDAKDGEGEGEEEGEGEGEEDEEQDGDSVQTLTVVLGPKRSRRMVPISRDLGDHIRAYLESSEFTETSLFNDELLARLERTVVPREPVSEL</sequence>
<dbReference type="GeneID" id="72007936"/>
<dbReference type="RefSeq" id="XP_047780757.1">
    <property type="nucleotide sequence ID" value="XM_047927204.1"/>
</dbReference>
<evidence type="ECO:0000256" key="1">
    <source>
        <dbReference type="SAM" id="MobiDB-lite"/>
    </source>
</evidence>
<feature type="compositionally biased region" description="Basic and acidic residues" evidence="1">
    <location>
        <begin position="519"/>
        <end position="532"/>
    </location>
</feature>
<dbReference type="EMBL" id="JADCUA010000006">
    <property type="protein sequence ID" value="KAH9839002.1"/>
    <property type="molecule type" value="Genomic_DNA"/>
</dbReference>
<feature type="compositionally biased region" description="Acidic residues" evidence="1">
    <location>
        <begin position="508"/>
        <end position="518"/>
    </location>
</feature>
<keyword evidence="3" id="KW-1185">Reference proteome</keyword>
<evidence type="ECO:0000313" key="2">
    <source>
        <dbReference type="EMBL" id="KAH9839002.1"/>
    </source>
</evidence>
<proteinExistence type="predicted"/>
<organism evidence="2 3">
    <name type="scientific">Rhodofomes roseus</name>
    <dbReference type="NCBI Taxonomy" id="34475"/>
    <lineage>
        <taxon>Eukaryota</taxon>
        <taxon>Fungi</taxon>
        <taxon>Dikarya</taxon>
        <taxon>Basidiomycota</taxon>
        <taxon>Agaricomycotina</taxon>
        <taxon>Agaricomycetes</taxon>
        <taxon>Polyporales</taxon>
        <taxon>Rhodofomes</taxon>
    </lineage>
</organism>
<accession>A0ABQ8KML6</accession>
<reference evidence="2 3" key="1">
    <citation type="journal article" date="2021" name="Environ. Microbiol.">
        <title>Gene family expansions and transcriptome signatures uncover fungal adaptations to wood decay.</title>
        <authorList>
            <person name="Hage H."/>
            <person name="Miyauchi S."/>
            <person name="Viragh M."/>
            <person name="Drula E."/>
            <person name="Min B."/>
            <person name="Chaduli D."/>
            <person name="Navarro D."/>
            <person name="Favel A."/>
            <person name="Norest M."/>
            <person name="Lesage-Meessen L."/>
            <person name="Balint B."/>
            <person name="Merenyi Z."/>
            <person name="de Eugenio L."/>
            <person name="Morin E."/>
            <person name="Martinez A.T."/>
            <person name="Baldrian P."/>
            <person name="Stursova M."/>
            <person name="Martinez M.J."/>
            <person name="Novotny C."/>
            <person name="Magnuson J.K."/>
            <person name="Spatafora J.W."/>
            <person name="Maurice S."/>
            <person name="Pangilinan J."/>
            <person name="Andreopoulos W."/>
            <person name="LaButti K."/>
            <person name="Hundley H."/>
            <person name="Na H."/>
            <person name="Kuo A."/>
            <person name="Barry K."/>
            <person name="Lipzen A."/>
            <person name="Henrissat B."/>
            <person name="Riley R."/>
            <person name="Ahrendt S."/>
            <person name="Nagy L.G."/>
            <person name="Grigoriev I.V."/>
            <person name="Martin F."/>
            <person name="Rosso M.N."/>
        </authorList>
    </citation>
    <scope>NUCLEOTIDE SEQUENCE [LARGE SCALE GENOMIC DNA]</scope>
    <source>
        <strain evidence="2 3">CIRM-BRFM 1785</strain>
    </source>
</reference>
<evidence type="ECO:0008006" key="4">
    <source>
        <dbReference type="Google" id="ProtNLM"/>
    </source>
</evidence>
<feature type="compositionally biased region" description="Acidic residues" evidence="1">
    <location>
        <begin position="533"/>
        <end position="551"/>
    </location>
</feature>
<protein>
    <recommendedName>
        <fullName evidence="4">F-box domain-containing protein</fullName>
    </recommendedName>
</protein>
<name>A0ABQ8KML6_9APHY</name>
<dbReference type="Proteomes" id="UP000814176">
    <property type="component" value="Unassembled WGS sequence"/>
</dbReference>
<gene>
    <name evidence="2" type="ORF">C8Q71DRAFT_855656</name>
</gene>
<feature type="region of interest" description="Disordered" evidence="1">
    <location>
        <begin position="504"/>
        <end position="555"/>
    </location>
</feature>